<dbReference type="OrthoDB" id="1600564at2759"/>
<dbReference type="Gene3D" id="3.40.50.1110">
    <property type="entry name" value="SGNH hydrolase"/>
    <property type="match status" value="1"/>
</dbReference>
<feature type="signal peptide" evidence="2">
    <location>
        <begin position="1"/>
        <end position="26"/>
    </location>
</feature>
<keyword evidence="2" id="KW-0732">Signal</keyword>
<comment type="similarity">
    <text evidence="1">Belongs to the 'GDSL' lipolytic enzyme family.</text>
</comment>
<dbReference type="FunCoup" id="A0A2K3CXN1">
    <property type="interactions" value="36"/>
</dbReference>
<evidence type="ECO:0000256" key="1">
    <source>
        <dbReference type="ARBA" id="ARBA00008668"/>
    </source>
</evidence>
<dbReference type="GeneID" id="5724608"/>
<feature type="chain" id="PRO_5014434028" evidence="2">
    <location>
        <begin position="27"/>
        <end position="317"/>
    </location>
</feature>
<evidence type="ECO:0000256" key="2">
    <source>
        <dbReference type="SAM" id="SignalP"/>
    </source>
</evidence>
<name>A0A2K3CXN1_CHLRE</name>
<organism evidence="3 4">
    <name type="scientific">Chlamydomonas reinhardtii</name>
    <name type="common">Chlamydomonas smithii</name>
    <dbReference type="NCBI Taxonomy" id="3055"/>
    <lineage>
        <taxon>Eukaryota</taxon>
        <taxon>Viridiplantae</taxon>
        <taxon>Chlorophyta</taxon>
        <taxon>core chlorophytes</taxon>
        <taxon>Chlorophyceae</taxon>
        <taxon>CS clade</taxon>
        <taxon>Chlamydomonadales</taxon>
        <taxon>Chlamydomonadaceae</taxon>
        <taxon>Chlamydomonas</taxon>
    </lineage>
</organism>
<evidence type="ECO:0000313" key="3">
    <source>
        <dbReference type="EMBL" id="PNW73020.1"/>
    </source>
</evidence>
<gene>
    <name evidence="3" type="ORF">CHLRE_14g615650v5</name>
</gene>
<accession>A0A2K3CXN1</accession>
<dbReference type="STRING" id="3055.A0A2K3CXN1"/>
<dbReference type="InterPro" id="IPR008265">
    <property type="entry name" value="Lipase_GDSL_AS"/>
</dbReference>
<proteinExistence type="inferred from homology"/>
<keyword evidence="4" id="KW-1185">Reference proteome</keyword>
<dbReference type="Pfam" id="PF00657">
    <property type="entry name" value="Lipase_GDSL"/>
    <property type="match status" value="1"/>
</dbReference>
<dbReference type="PaxDb" id="3055-EDO99110"/>
<dbReference type="Proteomes" id="UP000006906">
    <property type="component" value="Chromosome 14"/>
</dbReference>
<dbReference type="Gramene" id="PNW73020">
    <property type="protein sequence ID" value="PNW73020"/>
    <property type="gene ID" value="CHLRE_14g615650v5"/>
</dbReference>
<protein>
    <submittedName>
        <fullName evidence="3">Uncharacterized protein</fullName>
    </submittedName>
</protein>
<dbReference type="RefSeq" id="XP_042916753.1">
    <property type="nucleotide sequence ID" value="XM_043070080.1"/>
</dbReference>
<dbReference type="EMBL" id="CM008975">
    <property type="protein sequence ID" value="PNW73020.1"/>
    <property type="molecule type" value="Genomic_DNA"/>
</dbReference>
<evidence type="ECO:0000313" key="4">
    <source>
        <dbReference type="Proteomes" id="UP000006906"/>
    </source>
</evidence>
<dbReference type="KEGG" id="cre:CHLRE_14g615650v5"/>
<dbReference type="InterPro" id="IPR001087">
    <property type="entry name" value="GDSL"/>
</dbReference>
<reference evidence="3 4" key="1">
    <citation type="journal article" date="2007" name="Science">
        <title>The Chlamydomonas genome reveals the evolution of key animal and plant functions.</title>
        <authorList>
            <person name="Merchant S.S."/>
            <person name="Prochnik S.E."/>
            <person name="Vallon O."/>
            <person name="Harris E.H."/>
            <person name="Karpowicz S.J."/>
            <person name="Witman G.B."/>
            <person name="Terry A."/>
            <person name="Salamov A."/>
            <person name="Fritz-Laylin L.K."/>
            <person name="Marechal-Drouard L."/>
            <person name="Marshall W.F."/>
            <person name="Qu L.H."/>
            <person name="Nelson D.R."/>
            <person name="Sanderfoot A.A."/>
            <person name="Spalding M.H."/>
            <person name="Kapitonov V.V."/>
            <person name="Ren Q."/>
            <person name="Ferris P."/>
            <person name="Lindquist E."/>
            <person name="Shapiro H."/>
            <person name="Lucas S.M."/>
            <person name="Grimwood J."/>
            <person name="Schmutz J."/>
            <person name="Cardol P."/>
            <person name="Cerutti H."/>
            <person name="Chanfreau G."/>
            <person name="Chen C.L."/>
            <person name="Cognat V."/>
            <person name="Croft M.T."/>
            <person name="Dent R."/>
            <person name="Dutcher S."/>
            <person name="Fernandez E."/>
            <person name="Fukuzawa H."/>
            <person name="Gonzalez-Ballester D."/>
            <person name="Gonzalez-Halphen D."/>
            <person name="Hallmann A."/>
            <person name="Hanikenne M."/>
            <person name="Hippler M."/>
            <person name="Inwood W."/>
            <person name="Jabbari K."/>
            <person name="Kalanon M."/>
            <person name="Kuras R."/>
            <person name="Lefebvre P.A."/>
            <person name="Lemaire S.D."/>
            <person name="Lobanov A.V."/>
            <person name="Lohr M."/>
            <person name="Manuell A."/>
            <person name="Meier I."/>
            <person name="Mets L."/>
            <person name="Mittag M."/>
            <person name="Mittelmeier T."/>
            <person name="Moroney J.V."/>
            <person name="Moseley J."/>
            <person name="Napoli C."/>
            <person name="Nedelcu A.M."/>
            <person name="Niyogi K."/>
            <person name="Novoselov S.V."/>
            <person name="Paulsen I.T."/>
            <person name="Pazour G."/>
            <person name="Purton S."/>
            <person name="Ral J.P."/>
            <person name="Riano-Pachon D.M."/>
            <person name="Riekhof W."/>
            <person name="Rymarquis L."/>
            <person name="Schroda M."/>
            <person name="Stern D."/>
            <person name="Umen J."/>
            <person name="Willows R."/>
            <person name="Wilson N."/>
            <person name="Zimmer S.L."/>
            <person name="Allmer J."/>
            <person name="Balk J."/>
            <person name="Bisova K."/>
            <person name="Chen C.J."/>
            <person name="Elias M."/>
            <person name="Gendler K."/>
            <person name="Hauser C."/>
            <person name="Lamb M.R."/>
            <person name="Ledford H."/>
            <person name="Long J.C."/>
            <person name="Minagawa J."/>
            <person name="Page M.D."/>
            <person name="Pan J."/>
            <person name="Pootakham W."/>
            <person name="Roje S."/>
            <person name="Rose A."/>
            <person name="Stahlberg E."/>
            <person name="Terauchi A.M."/>
            <person name="Yang P."/>
            <person name="Ball S."/>
            <person name="Bowler C."/>
            <person name="Dieckmann C.L."/>
            <person name="Gladyshev V.N."/>
            <person name="Green P."/>
            <person name="Jorgensen R."/>
            <person name="Mayfield S."/>
            <person name="Mueller-Roeber B."/>
            <person name="Rajamani S."/>
            <person name="Sayre R.T."/>
            <person name="Brokstein P."/>
            <person name="Dubchak I."/>
            <person name="Goodstein D."/>
            <person name="Hornick L."/>
            <person name="Huang Y.W."/>
            <person name="Jhaveri J."/>
            <person name="Luo Y."/>
            <person name="Martinez D."/>
            <person name="Ngau W.C."/>
            <person name="Otillar B."/>
            <person name="Poliakov A."/>
            <person name="Porter A."/>
            <person name="Szajkowski L."/>
            <person name="Werner G."/>
            <person name="Zhou K."/>
            <person name="Grigoriev I.V."/>
            <person name="Rokhsar D.S."/>
            <person name="Grossman A.R."/>
        </authorList>
    </citation>
    <scope>NUCLEOTIDE SEQUENCE [LARGE SCALE GENOMIC DNA]</scope>
    <source>
        <strain evidence="4">CC-503</strain>
    </source>
</reference>
<dbReference type="InterPro" id="IPR036514">
    <property type="entry name" value="SGNH_hydro_sf"/>
</dbReference>
<dbReference type="GO" id="GO:0016298">
    <property type="term" value="F:lipase activity"/>
    <property type="evidence" value="ECO:0007669"/>
    <property type="project" value="InterPro"/>
</dbReference>
<sequence>MPPHASLRSACAVLLVLVAMAGAAAAREFGAKAAATNGGAAAAVDSRPAVVLAVFGDSLSDTGNTFRAAGIPQADLYYQGRYSNGPIWVDYLAAAVSNTTQLTVLNYAHGGAAACPENGAAAQYPFIRDLPSQTSAFLADISAPQTQGQLGGGRRLLPVSFIGNNDVRNVLTAALGAGGFPTEQAVAALVGSITSCRLAWAQQLLGAGEAVWRQQRGAERVLVLLPVARLDITPSAPELLKPVLKTVTDAINNALTVAAAALNAELASAPVNSGSRGARLLVTADFSGVVGATVTPPFATLGADWGARGWSCMMEHA</sequence>
<dbReference type="SUPFAM" id="SSF52266">
    <property type="entry name" value="SGNH hydrolase"/>
    <property type="match status" value="1"/>
</dbReference>
<dbReference type="PROSITE" id="PS01098">
    <property type="entry name" value="LIPASE_GDSL_SER"/>
    <property type="match status" value="1"/>
</dbReference>
<dbReference type="AlphaFoldDB" id="A0A2K3CXN1"/>
<dbReference type="InParanoid" id="A0A2K3CXN1"/>
<dbReference type="GO" id="GO:0006629">
    <property type="term" value="P:lipid metabolic process"/>
    <property type="evidence" value="ECO:0007669"/>
    <property type="project" value="InterPro"/>
</dbReference>